<dbReference type="Gene3D" id="3.40.30.10">
    <property type="entry name" value="Glutaredoxin"/>
    <property type="match status" value="1"/>
</dbReference>
<dbReference type="PRINTS" id="PR00421">
    <property type="entry name" value="THIOREDOXIN"/>
</dbReference>
<dbReference type="Pfam" id="PF14561">
    <property type="entry name" value="TPR_20"/>
    <property type="match status" value="1"/>
</dbReference>
<comment type="caution">
    <text evidence="8">The sequence shown here is derived from an EMBL/GenBank/DDBJ whole genome shotgun (WGS) entry which is preliminary data.</text>
</comment>
<dbReference type="GO" id="GO:0005829">
    <property type="term" value="C:cytosol"/>
    <property type="evidence" value="ECO:0007669"/>
    <property type="project" value="TreeGrafter"/>
</dbReference>
<evidence type="ECO:0000256" key="1">
    <source>
        <dbReference type="ARBA" id="ARBA00008987"/>
    </source>
</evidence>
<evidence type="ECO:0000259" key="7">
    <source>
        <dbReference type="PROSITE" id="PS51352"/>
    </source>
</evidence>
<dbReference type="PROSITE" id="PS00194">
    <property type="entry name" value="THIOREDOXIN_1"/>
    <property type="match status" value="1"/>
</dbReference>
<dbReference type="InterPro" id="IPR013766">
    <property type="entry name" value="Thioredoxin_domain"/>
</dbReference>
<dbReference type="PANTHER" id="PTHR45663:SF11">
    <property type="entry name" value="GEO12009P1"/>
    <property type="match status" value="1"/>
</dbReference>
<dbReference type="GO" id="GO:0015035">
    <property type="term" value="F:protein-disulfide reductase activity"/>
    <property type="evidence" value="ECO:0007669"/>
    <property type="project" value="UniProtKB-ARBA"/>
</dbReference>
<evidence type="ECO:0000313" key="8">
    <source>
        <dbReference type="EMBL" id="RVT48842.1"/>
    </source>
</evidence>
<dbReference type="PANTHER" id="PTHR45663">
    <property type="entry name" value="GEO12009P1"/>
    <property type="match status" value="1"/>
</dbReference>
<keyword evidence="4" id="KW-1015">Disulfide bond</keyword>
<dbReference type="GO" id="GO:0045454">
    <property type="term" value="P:cell redox homeostasis"/>
    <property type="evidence" value="ECO:0007669"/>
    <property type="project" value="TreeGrafter"/>
</dbReference>
<comment type="similarity">
    <text evidence="1">Belongs to the thioredoxin family.</text>
</comment>
<dbReference type="AlphaFoldDB" id="A0A437JPU1"/>
<dbReference type="Proteomes" id="UP000288178">
    <property type="component" value="Unassembled WGS sequence"/>
</dbReference>
<evidence type="ECO:0000256" key="2">
    <source>
        <dbReference type="ARBA" id="ARBA00022448"/>
    </source>
</evidence>
<evidence type="ECO:0000256" key="4">
    <source>
        <dbReference type="ARBA" id="ARBA00023157"/>
    </source>
</evidence>
<dbReference type="InterPro" id="IPR036249">
    <property type="entry name" value="Thioredoxin-like_sf"/>
</dbReference>
<protein>
    <submittedName>
        <fullName evidence="8">Tetratricopeptide repeat protein</fullName>
    </submittedName>
</protein>
<feature type="region of interest" description="Disordered" evidence="6">
    <location>
        <begin position="1"/>
        <end position="23"/>
    </location>
</feature>
<dbReference type="InterPro" id="IPR011990">
    <property type="entry name" value="TPR-like_helical_dom_sf"/>
</dbReference>
<feature type="domain" description="Thioredoxin" evidence="7">
    <location>
        <begin position="8"/>
        <end position="133"/>
    </location>
</feature>
<dbReference type="CDD" id="cd02956">
    <property type="entry name" value="ybbN"/>
    <property type="match status" value="1"/>
</dbReference>
<dbReference type="PROSITE" id="PS51352">
    <property type="entry name" value="THIOREDOXIN_2"/>
    <property type="match status" value="1"/>
</dbReference>
<dbReference type="InterPro" id="IPR017937">
    <property type="entry name" value="Thioredoxin_CS"/>
</dbReference>
<evidence type="ECO:0000313" key="9">
    <source>
        <dbReference type="Proteomes" id="UP000288178"/>
    </source>
</evidence>
<dbReference type="Pfam" id="PF00085">
    <property type="entry name" value="Thioredoxin"/>
    <property type="match status" value="1"/>
</dbReference>
<sequence length="278" mass="30443">MSVLFPSSGTAASAPPATAAAEPNDLSFDITDADFETTLVQRSMEVPVLLDCWAPWCGPCRQLKPLLEKLVQAYEGRFVLAKLNTDENPQLAGMLGLRSIPHVLLFKGGQPVDQFTGALPESRIRAFLDPHVGAPSPSKQLLKAAAEEPDHARAVEMLTEAQALDPQEPAITKALEERQAALKAQQDFEANRPAGDPVELRARIEANPKDHVARFDLAAILAHGGDFAAAFEQLLEIVLRDKAEHREAARVRMVEWFGLCPEPAVTDRAQRRLAMYLN</sequence>
<dbReference type="SUPFAM" id="SSF52833">
    <property type="entry name" value="Thioredoxin-like"/>
    <property type="match status" value="1"/>
</dbReference>
<dbReference type="RefSeq" id="WP_128200363.1">
    <property type="nucleotide sequence ID" value="NZ_SACT01000009.1"/>
</dbReference>
<evidence type="ECO:0000256" key="5">
    <source>
        <dbReference type="ARBA" id="ARBA00023284"/>
    </source>
</evidence>
<dbReference type="GO" id="GO:0006950">
    <property type="term" value="P:response to stress"/>
    <property type="evidence" value="ECO:0007669"/>
    <property type="project" value="UniProtKB-ARBA"/>
</dbReference>
<keyword evidence="9" id="KW-1185">Reference proteome</keyword>
<dbReference type="FunFam" id="3.40.30.10:FF:000001">
    <property type="entry name" value="Thioredoxin"/>
    <property type="match status" value="1"/>
</dbReference>
<dbReference type="OrthoDB" id="9790390at2"/>
<feature type="compositionally biased region" description="Low complexity" evidence="6">
    <location>
        <begin position="1"/>
        <end position="21"/>
    </location>
</feature>
<keyword evidence="3" id="KW-0249">Electron transport</keyword>
<evidence type="ECO:0000256" key="3">
    <source>
        <dbReference type="ARBA" id="ARBA00022982"/>
    </source>
</evidence>
<dbReference type="EMBL" id="SACT01000009">
    <property type="protein sequence ID" value="RVT48842.1"/>
    <property type="molecule type" value="Genomic_DNA"/>
</dbReference>
<proteinExistence type="inferred from homology"/>
<keyword evidence="5" id="KW-0676">Redox-active center</keyword>
<evidence type="ECO:0000256" key="6">
    <source>
        <dbReference type="SAM" id="MobiDB-lite"/>
    </source>
</evidence>
<keyword evidence="2" id="KW-0813">Transport</keyword>
<name>A0A437JPU1_9BURK</name>
<organism evidence="8 9">
    <name type="scientific">Rubrivivax albus</name>
    <dbReference type="NCBI Taxonomy" id="2499835"/>
    <lineage>
        <taxon>Bacteria</taxon>
        <taxon>Pseudomonadati</taxon>
        <taxon>Pseudomonadota</taxon>
        <taxon>Betaproteobacteria</taxon>
        <taxon>Burkholderiales</taxon>
        <taxon>Sphaerotilaceae</taxon>
        <taxon>Rubrivivax</taxon>
    </lineage>
</organism>
<reference evidence="8 9" key="1">
    <citation type="submission" date="2019-01" db="EMBL/GenBank/DDBJ databases">
        <authorList>
            <person name="Chen W.-M."/>
        </authorList>
    </citation>
    <scope>NUCLEOTIDE SEQUENCE [LARGE SCALE GENOMIC DNA]</scope>
    <source>
        <strain evidence="8 9">ICH-3</strain>
    </source>
</reference>
<dbReference type="Gene3D" id="1.25.40.10">
    <property type="entry name" value="Tetratricopeptide repeat domain"/>
    <property type="match status" value="1"/>
</dbReference>
<accession>A0A437JPU1</accession>
<gene>
    <name evidence="8" type="ORF">ENE75_21000</name>
</gene>